<dbReference type="InterPro" id="IPR017850">
    <property type="entry name" value="Alkaline_phosphatase_core_sf"/>
</dbReference>
<reference evidence="2" key="1">
    <citation type="submission" date="2022-04" db="EMBL/GenBank/DDBJ databases">
        <title>Diverse halophilic archaea isolated from saline environments.</title>
        <authorList>
            <person name="Cui H.-L."/>
        </authorList>
    </citation>
    <scope>NUCLEOTIDE SEQUENCE</scope>
    <source>
        <strain evidence="2">XZYJT40</strain>
    </source>
</reference>
<feature type="compositionally biased region" description="Basic and acidic residues" evidence="1">
    <location>
        <begin position="506"/>
        <end position="519"/>
    </location>
</feature>
<name>A0A8U0IHX9_9EURY</name>
<gene>
    <name evidence="2" type="ORF">M0R88_17625</name>
</gene>
<evidence type="ECO:0000256" key="1">
    <source>
        <dbReference type="SAM" id="MobiDB-lite"/>
    </source>
</evidence>
<dbReference type="GeneID" id="72191714"/>
<keyword evidence="3" id="KW-1185">Reference proteome</keyword>
<proteinExistence type="predicted"/>
<dbReference type="KEGG" id="haxz:M0R88_17625"/>
<dbReference type="EMBL" id="CP096658">
    <property type="protein sequence ID" value="UPW00315.1"/>
    <property type="molecule type" value="Genomic_DNA"/>
</dbReference>
<protein>
    <submittedName>
        <fullName evidence="2">Alkaline phosphatase family protein</fullName>
    </submittedName>
</protein>
<dbReference type="Gene3D" id="3.40.720.10">
    <property type="entry name" value="Alkaline Phosphatase, subunit A"/>
    <property type="match status" value="2"/>
</dbReference>
<dbReference type="GO" id="GO:0016787">
    <property type="term" value="F:hydrolase activity"/>
    <property type="evidence" value="ECO:0007669"/>
    <property type="project" value="UniProtKB-ARBA"/>
</dbReference>
<dbReference type="AlphaFoldDB" id="A0A8U0IHX9"/>
<dbReference type="RefSeq" id="WP_248654726.1">
    <property type="nucleotide sequence ID" value="NZ_CP096658.1"/>
</dbReference>
<dbReference type="PANTHER" id="PTHR10151:SF120">
    <property type="entry name" value="BIS(5'-ADENOSYL)-TRIPHOSPHATASE"/>
    <property type="match status" value="1"/>
</dbReference>
<organism evidence="2 3">
    <name type="scientific">Halorussus gelatinilyticus</name>
    <dbReference type="NCBI Taxonomy" id="2937524"/>
    <lineage>
        <taxon>Archaea</taxon>
        <taxon>Methanobacteriati</taxon>
        <taxon>Methanobacteriota</taxon>
        <taxon>Stenosarchaea group</taxon>
        <taxon>Halobacteria</taxon>
        <taxon>Halobacteriales</taxon>
        <taxon>Haladaptataceae</taxon>
        <taxon>Halorussus</taxon>
    </lineage>
</organism>
<feature type="region of interest" description="Disordered" evidence="1">
    <location>
        <begin position="494"/>
        <end position="519"/>
    </location>
</feature>
<evidence type="ECO:0000313" key="3">
    <source>
        <dbReference type="Proteomes" id="UP000830434"/>
    </source>
</evidence>
<dbReference type="Proteomes" id="UP000830434">
    <property type="component" value="Chromosome"/>
</dbReference>
<dbReference type="Pfam" id="PF01663">
    <property type="entry name" value="Phosphodiest"/>
    <property type="match status" value="1"/>
</dbReference>
<dbReference type="InterPro" id="IPR002591">
    <property type="entry name" value="Phosphodiest/P_Trfase"/>
</dbReference>
<dbReference type="PANTHER" id="PTHR10151">
    <property type="entry name" value="ECTONUCLEOTIDE PYROPHOSPHATASE/PHOSPHODIESTERASE"/>
    <property type="match status" value="1"/>
</dbReference>
<dbReference type="SUPFAM" id="SSF53649">
    <property type="entry name" value="Alkaline phosphatase-like"/>
    <property type="match status" value="1"/>
</dbReference>
<sequence length="519" mass="57096">MILLGLDGATLSVIEPWVEAGRLPNFRRLLDESVSGELESTVPEITVPAWPAFATGRDPTDLDMYGFTHFNRETRENDLSHDEFVPGKMWDAVDDQGGSAVVFNIPGSYPWQAIDGTIIAAAPEYKEEYAHPPERWDELTDLVDDYKLRNDAPTDSREYVEQSLDLVDKRFEAFEHFVRKESPDLAVGLIRATDRVAHHFWGPESTPPASEDNPLFEVYQRVDERLGEFLDAHENEDLVVMSDHGFEKVRRQFAPNYVLERAGLAALTDSGDAKKAALGTARDLASDALGQVGLLTLARKVIPESALTDVPTGDDLGLDNALSMGRIDWDRTEAVADVGQKTTTVYALADDETEIERICDRAESALRTAAESEGLDVRFRRLARGGPHTPDLAMIIETPEVHASSRFDVDAPTFEVDTSGHAREGIFFARGPSFRTGSVEGAHITDIAPTVLHALGYDLPASMTGEILDVFAEGTDLAEREAATYDFVGRDAVTGGGVSGDEEKEGEVKDRLRELGYLE</sequence>
<accession>A0A8U0IHX9</accession>
<evidence type="ECO:0000313" key="2">
    <source>
        <dbReference type="EMBL" id="UPW00315.1"/>
    </source>
</evidence>